<dbReference type="PANTHER" id="PTHR42941">
    <property type="entry name" value="SLL1037 PROTEIN"/>
    <property type="match status" value="1"/>
</dbReference>
<dbReference type="OrthoDB" id="9780180at2"/>
<sequence length="299" mass="31980">MESAVANSVLGMIPQSMATYWAKDGIDLQLSLNQTLTKSLLKVAAGKLDSALVPPLAFDALKKGVGPYKKMGNKATQLASNVRTLFGVPGSLFQAVTWADDDIKNWSDAAGKRVFIGPPSSAANKQIMALATAGGLTEGSYDPIKAPWGAATQSFQDGQFDVYVGAFGFASQSLAELSLSHKIRILSLASENQEPPAELGLQIAIIPPNTYPGQVNESPAITWQTLMMMAVHKDFSEETAYQLTKTYFENRAAVAKTNAMLTQLPTIDHLAGVNAPLHPGALRYFKEIGVSVPDNLLPQ</sequence>
<dbReference type="Proteomes" id="UP000283087">
    <property type="component" value="Unassembled WGS sequence"/>
</dbReference>
<dbReference type="NCBIfam" id="TIGR02122">
    <property type="entry name" value="TRAP_TAXI"/>
    <property type="match status" value="1"/>
</dbReference>
<gene>
    <name evidence="1" type="ORF">EH243_09425</name>
</gene>
<accession>A0A430KRA6</accession>
<reference evidence="1 2" key="1">
    <citation type="submission" date="2018-11" db="EMBL/GenBank/DDBJ databases">
        <title>The draft genome sequence of Amphritea opalescens ANRC-JH13T.</title>
        <authorList>
            <person name="Fang Z."/>
            <person name="Zhang Y."/>
            <person name="Han X."/>
        </authorList>
    </citation>
    <scope>NUCLEOTIDE SEQUENCE [LARGE SCALE GENOMIC DNA]</scope>
    <source>
        <strain evidence="1 2">ANRC-JH13</strain>
    </source>
</reference>
<name>A0A430KRA6_9GAMM</name>
<evidence type="ECO:0000313" key="1">
    <source>
        <dbReference type="EMBL" id="RTE66041.1"/>
    </source>
</evidence>
<keyword evidence="2" id="KW-1185">Reference proteome</keyword>
<comment type="caution">
    <text evidence="1">The sequence shown here is derived from an EMBL/GenBank/DDBJ whole genome shotgun (WGS) entry which is preliminary data.</text>
</comment>
<protein>
    <submittedName>
        <fullName evidence="1">TAXI family TRAP transporter solute-binding subunit</fullName>
    </submittedName>
</protein>
<dbReference type="AlphaFoldDB" id="A0A430KRA6"/>
<dbReference type="Pfam" id="PF16868">
    <property type="entry name" value="NMT1_3"/>
    <property type="match status" value="1"/>
</dbReference>
<dbReference type="SUPFAM" id="SSF53850">
    <property type="entry name" value="Periplasmic binding protein-like II"/>
    <property type="match status" value="1"/>
</dbReference>
<evidence type="ECO:0000313" key="2">
    <source>
        <dbReference type="Proteomes" id="UP000283087"/>
    </source>
</evidence>
<organism evidence="1 2">
    <name type="scientific">Amphritea opalescens</name>
    <dbReference type="NCBI Taxonomy" id="2490544"/>
    <lineage>
        <taxon>Bacteria</taxon>
        <taxon>Pseudomonadati</taxon>
        <taxon>Pseudomonadota</taxon>
        <taxon>Gammaproteobacteria</taxon>
        <taxon>Oceanospirillales</taxon>
        <taxon>Oceanospirillaceae</taxon>
        <taxon>Amphritea</taxon>
    </lineage>
</organism>
<dbReference type="Gene3D" id="3.40.190.10">
    <property type="entry name" value="Periplasmic binding protein-like II"/>
    <property type="match status" value="2"/>
</dbReference>
<proteinExistence type="predicted"/>
<dbReference type="InterPro" id="IPR011852">
    <property type="entry name" value="TRAP_TAXI"/>
</dbReference>
<dbReference type="PANTHER" id="PTHR42941:SF1">
    <property type="entry name" value="SLL1037 PROTEIN"/>
    <property type="match status" value="1"/>
</dbReference>
<dbReference type="EMBL" id="RQXW01000007">
    <property type="protein sequence ID" value="RTE66041.1"/>
    <property type="molecule type" value="Genomic_DNA"/>
</dbReference>